<evidence type="ECO:0000313" key="11">
    <source>
        <dbReference type="EMBL" id="MBB1257817.1"/>
    </source>
</evidence>
<dbReference type="Proteomes" id="UP000320857">
    <property type="component" value="Unassembled WGS sequence"/>
</dbReference>
<dbReference type="InterPro" id="IPR029063">
    <property type="entry name" value="SAM-dependent_MTases_sf"/>
</dbReference>
<dbReference type="PANTHER" id="PTHR43675:SF8">
    <property type="entry name" value="ARSENITE METHYLTRANSFERASE"/>
    <property type="match status" value="1"/>
</dbReference>
<reference evidence="10" key="3">
    <citation type="journal article" name="Syst. Appl. Microbiol.">
        <title>Streptomyces alkaliterrae sp. nov., isolated from an alkaline soil, and emended descriptions of Streptomyces alkaliphilus, Streptomyces calidiresistens and Streptomyces durbertensis.</title>
        <authorList>
            <person name="Swiecimska M."/>
            <person name="Golinska P."/>
            <person name="Nouioui I."/>
            <person name="Wypij M."/>
            <person name="Rai M."/>
            <person name="Sangal V."/>
            <person name="Goodfellow M."/>
        </authorList>
    </citation>
    <scope>NUCLEOTIDE SEQUENCE</scope>
    <source>
        <strain evidence="10">OF3</strain>
        <strain evidence="11">OF8</strain>
    </source>
</reference>
<evidence type="ECO:0000256" key="5">
    <source>
        <dbReference type="ARBA" id="ARBA00034545"/>
    </source>
</evidence>
<evidence type="ECO:0000313" key="12">
    <source>
        <dbReference type="EMBL" id="MQS01188.1"/>
    </source>
</evidence>
<dbReference type="InterPro" id="IPR026669">
    <property type="entry name" value="Arsenite_MeTrfase-like"/>
</dbReference>
<dbReference type="Proteomes" id="UP000525686">
    <property type="component" value="Unassembled WGS sequence"/>
</dbReference>
<keyword evidence="13" id="KW-1185">Reference proteome</keyword>
<sequence length="274" mass="29256">MSRDLMHGAEVRQLVRDAYRDLPPTTAAVAEQLYSEQELAQVPQCAVDRSLGVANHLRYAGVRPGETVLDLGCGGGIDTVLAARRTGPTGRVLALDFLPEMLRRTARAAAEAGVRNVETLEAEMEAVPLPDDSVDLVISNGVINLSPRKARVLAECARVLRPGGRLCVSDLTTGPDELPPEILTQPAAWAGCVSGALAEDDFVRKLERAGFHSVDIPHRRPLTVDDCALYPLFAAETIQLMRTLLPPVRQQAVAISLVIRAEAGPPPPGPASAS</sequence>
<keyword evidence="1 12" id="KW-0808">Transferase</keyword>
<keyword evidence="12" id="KW-0489">Methyltransferase</keyword>
<evidence type="ECO:0000256" key="1">
    <source>
        <dbReference type="ARBA" id="ARBA00022679"/>
    </source>
</evidence>
<dbReference type="EMBL" id="JABJWZ010000001">
    <property type="protein sequence ID" value="MBB1251805.1"/>
    <property type="molecule type" value="Genomic_DNA"/>
</dbReference>
<keyword evidence="2" id="KW-0949">S-adenosyl-L-methionine</keyword>
<evidence type="ECO:0000256" key="8">
    <source>
        <dbReference type="ARBA" id="ARBA00048428"/>
    </source>
</evidence>
<dbReference type="GO" id="GO:0032259">
    <property type="term" value="P:methylation"/>
    <property type="evidence" value="ECO:0007669"/>
    <property type="project" value="UniProtKB-KW"/>
</dbReference>
<feature type="domain" description="Methyltransferase" evidence="9">
    <location>
        <begin position="64"/>
        <end position="210"/>
    </location>
</feature>
<evidence type="ECO:0000256" key="6">
    <source>
        <dbReference type="ARBA" id="ARBA00047941"/>
    </source>
</evidence>
<dbReference type="SUPFAM" id="SSF53335">
    <property type="entry name" value="S-adenosyl-L-methionine-dependent methyltransferases"/>
    <property type="match status" value="1"/>
</dbReference>
<dbReference type="EC" id="2.1.1.137" evidence="4"/>
<dbReference type="OrthoDB" id="9805171at2"/>
<evidence type="ECO:0000256" key="7">
    <source>
        <dbReference type="ARBA" id="ARBA00047943"/>
    </source>
</evidence>
<evidence type="ECO:0000313" key="15">
    <source>
        <dbReference type="Proteomes" id="UP000525686"/>
    </source>
</evidence>
<dbReference type="EMBL" id="JABJXA010000010">
    <property type="protein sequence ID" value="MBB1257817.1"/>
    <property type="molecule type" value="Genomic_DNA"/>
</dbReference>
<dbReference type="RefSeq" id="WP_143646664.1">
    <property type="nucleotide sequence ID" value="NZ_JABJWZ010000001.1"/>
</dbReference>
<dbReference type="CDD" id="cd02440">
    <property type="entry name" value="AdoMet_MTases"/>
    <property type="match status" value="1"/>
</dbReference>
<dbReference type="Gene3D" id="3.40.50.150">
    <property type="entry name" value="Vaccinia Virus protein VP39"/>
    <property type="match status" value="1"/>
</dbReference>
<evidence type="ECO:0000259" key="9">
    <source>
        <dbReference type="Pfam" id="PF13847"/>
    </source>
</evidence>
<reference evidence="14 15" key="2">
    <citation type="submission" date="2020-05" db="EMBL/GenBank/DDBJ databases">
        <title>Classification of alakaliphilic streptomycetes isolated from an alkaline soil next to Lonar Crater, India and a proposal for the recognition of Streptomyces alkaliterrae sp. nov.</title>
        <authorList>
            <person name="Golinska P."/>
        </authorList>
    </citation>
    <scope>NUCLEOTIDE SEQUENCE [LARGE SCALE GENOMIC DNA]</scope>
    <source>
        <strain evidence="15">OF3</strain>
        <strain evidence="14">OF8</strain>
    </source>
</reference>
<evidence type="ECO:0000313" key="14">
    <source>
        <dbReference type="Proteomes" id="UP000517765"/>
    </source>
</evidence>
<organism evidence="12 13">
    <name type="scientific">Streptomyces alkaliterrae</name>
    <dbReference type="NCBI Taxonomy" id="2213162"/>
    <lineage>
        <taxon>Bacteria</taxon>
        <taxon>Bacillati</taxon>
        <taxon>Actinomycetota</taxon>
        <taxon>Actinomycetes</taxon>
        <taxon>Kitasatosporales</taxon>
        <taxon>Streptomycetaceae</taxon>
        <taxon>Streptomyces</taxon>
    </lineage>
</organism>
<evidence type="ECO:0000313" key="10">
    <source>
        <dbReference type="EMBL" id="MBB1251805.1"/>
    </source>
</evidence>
<name>A0A5P0YLR5_9ACTN</name>
<comment type="catalytic activity">
    <reaction evidence="7">
        <text>arsenic triglutathione + 2 [thioredoxin]-dithiol + 2 S-adenosyl-L-methionine + H2O = dimethylarsinous acid + 2 [thioredoxin]-disulfide + 3 glutathione + 2 S-adenosyl-L-homocysteine + 2 H(+)</text>
        <dbReference type="Rhea" id="RHEA:69464"/>
        <dbReference type="Rhea" id="RHEA-COMP:10698"/>
        <dbReference type="Rhea" id="RHEA-COMP:10700"/>
        <dbReference type="ChEBI" id="CHEBI:15377"/>
        <dbReference type="ChEBI" id="CHEBI:15378"/>
        <dbReference type="ChEBI" id="CHEBI:23808"/>
        <dbReference type="ChEBI" id="CHEBI:29950"/>
        <dbReference type="ChEBI" id="CHEBI:50058"/>
        <dbReference type="ChEBI" id="CHEBI:57856"/>
        <dbReference type="ChEBI" id="CHEBI:57925"/>
        <dbReference type="ChEBI" id="CHEBI:59789"/>
        <dbReference type="ChEBI" id="CHEBI:183640"/>
        <dbReference type="EC" id="2.1.1.137"/>
    </reaction>
</comment>
<evidence type="ECO:0000313" key="13">
    <source>
        <dbReference type="Proteomes" id="UP000320857"/>
    </source>
</evidence>
<comment type="catalytic activity">
    <reaction evidence="6">
        <text>arsenic triglutathione + [thioredoxin]-dithiol + S-adenosyl-L-methionine + 2 H2O = methylarsonous acid + [thioredoxin]-disulfide + 3 glutathione + S-adenosyl-L-homocysteine + H(+)</text>
        <dbReference type="Rhea" id="RHEA:69460"/>
        <dbReference type="Rhea" id="RHEA-COMP:10698"/>
        <dbReference type="Rhea" id="RHEA-COMP:10700"/>
        <dbReference type="ChEBI" id="CHEBI:15377"/>
        <dbReference type="ChEBI" id="CHEBI:15378"/>
        <dbReference type="ChEBI" id="CHEBI:17826"/>
        <dbReference type="ChEBI" id="CHEBI:29950"/>
        <dbReference type="ChEBI" id="CHEBI:50058"/>
        <dbReference type="ChEBI" id="CHEBI:57856"/>
        <dbReference type="ChEBI" id="CHEBI:57925"/>
        <dbReference type="ChEBI" id="CHEBI:59789"/>
        <dbReference type="ChEBI" id="CHEBI:183640"/>
        <dbReference type="EC" id="2.1.1.137"/>
    </reaction>
</comment>
<dbReference type="PANTHER" id="PTHR43675">
    <property type="entry name" value="ARSENITE METHYLTRANSFERASE"/>
    <property type="match status" value="1"/>
</dbReference>
<comment type="caution">
    <text evidence="12">The sequence shown here is derived from an EMBL/GenBank/DDBJ whole genome shotgun (WGS) entry which is preliminary data.</text>
</comment>
<evidence type="ECO:0000256" key="4">
    <source>
        <dbReference type="ARBA" id="ARBA00034521"/>
    </source>
</evidence>
<comment type="similarity">
    <text evidence="3">Belongs to the methyltransferase superfamily. Arsenite methyltransferase family.</text>
</comment>
<proteinExistence type="inferred from homology"/>
<dbReference type="GO" id="GO:0030791">
    <property type="term" value="F:arsenite methyltransferase activity"/>
    <property type="evidence" value="ECO:0007669"/>
    <property type="project" value="UniProtKB-EC"/>
</dbReference>
<gene>
    <name evidence="12" type="ORF">FNX44_004745</name>
    <name evidence="10" type="ORF">H3146_00270</name>
    <name evidence="11" type="ORF">H3147_03100</name>
</gene>
<dbReference type="Proteomes" id="UP000517765">
    <property type="component" value="Unassembled WGS sequence"/>
</dbReference>
<dbReference type="Pfam" id="PF13847">
    <property type="entry name" value="Methyltransf_31"/>
    <property type="match status" value="1"/>
</dbReference>
<protein>
    <recommendedName>
        <fullName evidence="5">Arsenite methyltransferase</fullName>
        <ecNumber evidence="4">2.1.1.137</ecNumber>
    </recommendedName>
</protein>
<evidence type="ECO:0000256" key="3">
    <source>
        <dbReference type="ARBA" id="ARBA00034487"/>
    </source>
</evidence>
<dbReference type="AlphaFoldDB" id="A0A5P0YLR5"/>
<reference evidence="12 13" key="1">
    <citation type="submission" date="2019-10" db="EMBL/GenBank/DDBJ databases">
        <title>Streptomyces sp. nov., a novel actinobacterium isolated from alkaline environment.</title>
        <authorList>
            <person name="Golinska P."/>
        </authorList>
    </citation>
    <scope>NUCLEOTIDE SEQUENCE [LARGE SCALE GENOMIC DNA]</scope>
    <source>
        <strain evidence="12 13">OF1</strain>
    </source>
</reference>
<accession>A0A5P0YLR5</accession>
<evidence type="ECO:0000256" key="2">
    <source>
        <dbReference type="ARBA" id="ARBA00022691"/>
    </source>
</evidence>
<dbReference type="EMBL" id="VJYK02000029">
    <property type="protein sequence ID" value="MQS01188.1"/>
    <property type="molecule type" value="Genomic_DNA"/>
</dbReference>
<dbReference type="InterPro" id="IPR025714">
    <property type="entry name" value="Methyltranfer_dom"/>
</dbReference>
<comment type="catalytic activity">
    <reaction evidence="8">
        <text>arsenic triglutathione + 3 [thioredoxin]-dithiol + 3 S-adenosyl-L-methionine = trimethylarsine + 3 [thioredoxin]-disulfide + 3 glutathione + 3 S-adenosyl-L-homocysteine + 3 H(+)</text>
        <dbReference type="Rhea" id="RHEA:69432"/>
        <dbReference type="Rhea" id="RHEA-COMP:10698"/>
        <dbReference type="Rhea" id="RHEA-COMP:10700"/>
        <dbReference type="ChEBI" id="CHEBI:15378"/>
        <dbReference type="ChEBI" id="CHEBI:27130"/>
        <dbReference type="ChEBI" id="CHEBI:29950"/>
        <dbReference type="ChEBI" id="CHEBI:50058"/>
        <dbReference type="ChEBI" id="CHEBI:57856"/>
        <dbReference type="ChEBI" id="CHEBI:57925"/>
        <dbReference type="ChEBI" id="CHEBI:59789"/>
        <dbReference type="ChEBI" id="CHEBI:183640"/>
        <dbReference type="EC" id="2.1.1.137"/>
    </reaction>
</comment>